<dbReference type="GO" id="GO:0016020">
    <property type="term" value="C:membrane"/>
    <property type="evidence" value="ECO:0007669"/>
    <property type="project" value="UniProtKB-SubCell"/>
</dbReference>
<feature type="transmembrane region" description="Helical" evidence="6">
    <location>
        <begin position="184"/>
        <end position="208"/>
    </location>
</feature>
<dbReference type="PANTHER" id="PTHR31272:SF6">
    <property type="entry name" value="CYTOCHROME C-TYPE BIOGENESIS CCDA-LIKE CHLOROPLASTIC PROTEIN"/>
    <property type="match status" value="1"/>
</dbReference>
<evidence type="ECO:0000256" key="1">
    <source>
        <dbReference type="ARBA" id="ARBA00004141"/>
    </source>
</evidence>
<name>A0AAV3XDW0_9CYAN</name>
<evidence type="ECO:0000259" key="7">
    <source>
        <dbReference type="Pfam" id="PF02683"/>
    </source>
</evidence>
<feature type="transmembrane region" description="Helical" evidence="6">
    <location>
        <begin position="120"/>
        <end position="145"/>
    </location>
</feature>
<reference evidence="8" key="1">
    <citation type="submission" date="2019-10" db="EMBL/GenBank/DDBJ databases">
        <title>Draft genome sequece of Microseira wollei NIES-4236.</title>
        <authorList>
            <person name="Yamaguchi H."/>
            <person name="Suzuki S."/>
            <person name="Kawachi M."/>
        </authorList>
    </citation>
    <scope>NUCLEOTIDE SEQUENCE</scope>
    <source>
        <strain evidence="8">NIES-4236</strain>
    </source>
</reference>
<comment type="subcellular location">
    <subcellularLocation>
        <location evidence="1">Membrane</location>
        <topology evidence="1">Multi-pass membrane protein</topology>
    </subcellularLocation>
</comment>
<feature type="transmembrane region" description="Helical" evidence="6">
    <location>
        <begin position="72"/>
        <end position="99"/>
    </location>
</feature>
<organism evidence="8 9">
    <name type="scientific">Microseira wollei NIES-4236</name>
    <dbReference type="NCBI Taxonomy" id="2530354"/>
    <lineage>
        <taxon>Bacteria</taxon>
        <taxon>Bacillati</taxon>
        <taxon>Cyanobacteriota</taxon>
        <taxon>Cyanophyceae</taxon>
        <taxon>Oscillatoriophycideae</taxon>
        <taxon>Aerosakkonematales</taxon>
        <taxon>Aerosakkonemataceae</taxon>
        <taxon>Microseira</taxon>
    </lineage>
</organism>
<evidence type="ECO:0000256" key="3">
    <source>
        <dbReference type="ARBA" id="ARBA00022692"/>
    </source>
</evidence>
<dbReference type="EMBL" id="BLAY01000047">
    <property type="protein sequence ID" value="GET38542.1"/>
    <property type="molecule type" value="Genomic_DNA"/>
</dbReference>
<comment type="caution">
    <text evidence="8">The sequence shown here is derived from an EMBL/GenBank/DDBJ whole genome shotgun (WGS) entry which is preliminary data.</text>
</comment>
<evidence type="ECO:0000313" key="9">
    <source>
        <dbReference type="Proteomes" id="UP001050975"/>
    </source>
</evidence>
<dbReference type="PANTHER" id="PTHR31272">
    <property type="entry name" value="CYTOCHROME C-TYPE BIOGENESIS PROTEIN HI_1454-RELATED"/>
    <property type="match status" value="1"/>
</dbReference>
<keyword evidence="4 6" id="KW-1133">Transmembrane helix</keyword>
<accession>A0AAV3XDW0</accession>
<evidence type="ECO:0000313" key="8">
    <source>
        <dbReference type="EMBL" id="GET38542.1"/>
    </source>
</evidence>
<keyword evidence="9" id="KW-1185">Reference proteome</keyword>
<evidence type="ECO:0000256" key="6">
    <source>
        <dbReference type="SAM" id="Phobius"/>
    </source>
</evidence>
<gene>
    <name evidence="8" type="ORF">MiSe_33000</name>
</gene>
<dbReference type="GO" id="GO:0017004">
    <property type="term" value="P:cytochrome complex assembly"/>
    <property type="evidence" value="ECO:0007669"/>
    <property type="project" value="InterPro"/>
</dbReference>
<evidence type="ECO:0000256" key="2">
    <source>
        <dbReference type="ARBA" id="ARBA00006143"/>
    </source>
</evidence>
<keyword evidence="5 6" id="KW-0472">Membrane</keyword>
<protein>
    <recommendedName>
        <fullName evidence="7">Cytochrome C biogenesis protein transmembrane domain-containing protein</fullName>
    </recommendedName>
</protein>
<feature type="domain" description="Cytochrome C biogenesis protein transmembrane" evidence="7">
    <location>
        <begin position="74"/>
        <end position="243"/>
    </location>
</feature>
<dbReference type="Pfam" id="PF02683">
    <property type="entry name" value="DsbD_TM"/>
    <property type="match status" value="1"/>
</dbReference>
<feature type="transmembrane region" description="Helical" evidence="6">
    <location>
        <begin position="20"/>
        <end position="39"/>
    </location>
</feature>
<dbReference type="AlphaFoldDB" id="A0AAV3XDW0"/>
<feature type="transmembrane region" description="Helical" evidence="6">
    <location>
        <begin position="257"/>
        <end position="275"/>
    </location>
</feature>
<comment type="similarity">
    <text evidence="2">Belongs to the DsbD family.</text>
</comment>
<sequence length="287" mass="30829">MTLAKWISKSFDKRNLTKRLLPGLLFAGTILLILAVSWIDWSEIFQPLQHLVFQLEISYHQWLGKNPDNNSYLLLLLAFVGGLIASISPCKLALLSVNLSYIGTLDITSRKDAFVKAGSFVLGVVTVLSCLGLFSALIGAALFSYRGYVELAVGLVMLVMGLNLFGWLNLPLPQINRQLPSSLGAYSVGLTFALVSSPCSSPVLFAVLTAAAATGSGLQSMLTMVCYALGNTAVIFLASLFAGLAKQTRILLPYSERILALAGGLLILTGGYYLVNGIRWVVSSMSI</sequence>
<dbReference type="Proteomes" id="UP001050975">
    <property type="component" value="Unassembled WGS sequence"/>
</dbReference>
<dbReference type="InterPro" id="IPR051790">
    <property type="entry name" value="Cytochrome_c-biogenesis_DsbD"/>
</dbReference>
<keyword evidence="3 6" id="KW-0812">Transmembrane</keyword>
<evidence type="ECO:0000256" key="5">
    <source>
        <dbReference type="ARBA" id="ARBA00023136"/>
    </source>
</evidence>
<evidence type="ECO:0000256" key="4">
    <source>
        <dbReference type="ARBA" id="ARBA00022989"/>
    </source>
</evidence>
<dbReference type="InterPro" id="IPR003834">
    <property type="entry name" value="Cyt_c_assmbl_TM_dom"/>
</dbReference>
<feature type="transmembrane region" description="Helical" evidence="6">
    <location>
        <begin position="151"/>
        <end position="172"/>
    </location>
</feature>
<feature type="transmembrane region" description="Helical" evidence="6">
    <location>
        <begin position="220"/>
        <end position="245"/>
    </location>
</feature>
<proteinExistence type="inferred from homology"/>